<evidence type="ECO:0000256" key="6">
    <source>
        <dbReference type="ARBA" id="ARBA00022729"/>
    </source>
</evidence>
<evidence type="ECO:0000313" key="12">
    <source>
        <dbReference type="EMBL" id="TWW63413.1"/>
    </source>
</evidence>
<keyword evidence="8" id="KW-0395">Inflammatory response</keyword>
<keyword evidence="3" id="KW-0145">Chemotaxis</keyword>
<evidence type="ECO:0000256" key="9">
    <source>
        <dbReference type="ARBA" id="ARBA00055427"/>
    </source>
</evidence>
<keyword evidence="5" id="KW-0964">Secreted</keyword>
<name>A0A5C6N8C7_9TELE</name>
<sequence length="184" mass="20268">MCHCFYHRRFMPTGAHRGVLQSARNSSKIQDSLLFTTHKSPPNRSLMDVIFGQTFELHDGADPTSDCSPSGFLLWVGGSSAAPMVCNFDSRALCVFEGKNYSMGDSWMDNACLQCTCLHPVGVGCCETVHRPVDFPAWCQVQVEPVSCRVSLVQTVDPRLPCFPGDSMQDPSHGSPRLQQQLQG</sequence>
<dbReference type="InterPro" id="IPR008735">
    <property type="entry name" value="PSP94"/>
</dbReference>
<accession>A0A5C6N8C7</accession>
<evidence type="ECO:0000256" key="5">
    <source>
        <dbReference type="ARBA" id="ARBA00022525"/>
    </source>
</evidence>
<keyword evidence="7" id="KW-1015">Disulfide bond</keyword>
<keyword evidence="13" id="KW-1185">Reference proteome</keyword>
<evidence type="ECO:0000256" key="1">
    <source>
        <dbReference type="ARBA" id="ARBA00004613"/>
    </source>
</evidence>
<dbReference type="FunFam" id="2.60.40.1900:FF:000001">
    <property type="entry name" value="Beta-microseminoprotein"/>
    <property type="match status" value="1"/>
</dbReference>
<proteinExistence type="inferred from homology"/>
<dbReference type="GO" id="GO:0005737">
    <property type="term" value="C:cytoplasm"/>
    <property type="evidence" value="ECO:0007669"/>
    <property type="project" value="TreeGrafter"/>
</dbReference>
<keyword evidence="6" id="KW-0732">Signal</keyword>
<reference evidence="12 13" key="1">
    <citation type="submission" date="2019-04" db="EMBL/GenBank/DDBJ databases">
        <title>Chromosome genome assembly for Takifugu flavidus.</title>
        <authorList>
            <person name="Xiao S."/>
        </authorList>
    </citation>
    <scope>NUCLEOTIDE SEQUENCE [LARGE SCALE GENOMIC DNA]</scope>
    <source>
        <strain evidence="12">HTHZ2018</strain>
        <tissue evidence="12">Muscle</tissue>
    </source>
</reference>
<comment type="caution">
    <text evidence="12">The sequence shown here is derived from an EMBL/GenBank/DDBJ whole genome shotgun (WGS) entry which is preliminary data.</text>
</comment>
<evidence type="ECO:0000256" key="3">
    <source>
        <dbReference type="ARBA" id="ARBA00022500"/>
    </source>
</evidence>
<dbReference type="Proteomes" id="UP000324091">
    <property type="component" value="Chromosome 3"/>
</dbReference>
<evidence type="ECO:0000256" key="2">
    <source>
        <dbReference type="ARBA" id="ARBA00010352"/>
    </source>
</evidence>
<evidence type="ECO:0000256" key="10">
    <source>
        <dbReference type="ARBA" id="ARBA00067795"/>
    </source>
</evidence>
<dbReference type="Pfam" id="PF05825">
    <property type="entry name" value="PSP94"/>
    <property type="match status" value="1"/>
</dbReference>
<comment type="subcellular location">
    <subcellularLocation>
        <location evidence="1">Secreted</location>
    </subcellularLocation>
</comment>
<evidence type="ECO:0000256" key="4">
    <source>
        <dbReference type="ARBA" id="ARBA00022514"/>
    </source>
</evidence>
<evidence type="ECO:0000256" key="7">
    <source>
        <dbReference type="ARBA" id="ARBA00023157"/>
    </source>
</evidence>
<dbReference type="Gene3D" id="2.60.40.1900">
    <property type="entry name" value="Beta-microseminoprotein (PSP94) domain"/>
    <property type="match status" value="1"/>
</dbReference>
<dbReference type="EMBL" id="RHFK02000016">
    <property type="protein sequence ID" value="TWW63413.1"/>
    <property type="molecule type" value="Genomic_DNA"/>
</dbReference>
<dbReference type="GO" id="GO:0006954">
    <property type="term" value="P:inflammatory response"/>
    <property type="evidence" value="ECO:0007669"/>
    <property type="project" value="UniProtKB-KW"/>
</dbReference>
<dbReference type="AlphaFoldDB" id="A0A5C6N8C7"/>
<comment type="function">
    <text evidence="9">Acts as a ligand for C-C chemokine receptor CCR2. Signals through binding and activation of CCR2 and induces a strong chemotactic response and mobilization of intracellular calcium ions. Exhibits a chemotactic activity for monocytes and lymphocytes but not neutrophils.</text>
</comment>
<dbReference type="PANTHER" id="PTHR10500">
    <property type="entry name" value="BETA-MICROSEMINOPROTEIN"/>
    <property type="match status" value="1"/>
</dbReference>
<dbReference type="GO" id="GO:0006935">
    <property type="term" value="P:chemotaxis"/>
    <property type="evidence" value="ECO:0007669"/>
    <property type="project" value="UniProtKB-KW"/>
</dbReference>
<gene>
    <name evidence="12" type="ORF">D4764_03G0004210</name>
</gene>
<dbReference type="GO" id="GO:0005615">
    <property type="term" value="C:extracellular space"/>
    <property type="evidence" value="ECO:0007669"/>
    <property type="project" value="UniProtKB-KW"/>
</dbReference>
<organism evidence="12 13">
    <name type="scientific">Takifugu flavidus</name>
    <name type="common">sansaifugu</name>
    <dbReference type="NCBI Taxonomy" id="433684"/>
    <lineage>
        <taxon>Eukaryota</taxon>
        <taxon>Metazoa</taxon>
        <taxon>Chordata</taxon>
        <taxon>Craniata</taxon>
        <taxon>Vertebrata</taxon>
        <taxon>Euteleostomi</taxon>
        <taxon>Actinopterygii</taxon>
        <taxon>Neopterygii</taxon>
        <taxon>Teleostei</taxon>
        <taxon>Neoteleostei</taxon>
        <taxon>Acanthomorphata</taxon>
        <taxon>Eupercaria</taxon>
        <taxon>Tetraodontiformes</taxon>
        <taxon>Tetradontoidea</taxon>
        <taxon>Tetraodontidae</taxon>
        <taxon>Takifugu</taxon>
    </lineage>
</organism>
<dbReference type="GO" id="GO:0005125">
    <property type="term" value="F:cytokine activity"/>
    <property type="evidence" value="ECO:0007669"/>
    <property type="project" value="UniProtKB-KW"/>
</dbReference>
<protein>
    <recommendedName>
        <fullName evidence="10">Prostate-associated microseminoprotein</fullName>
    </recommendedName>
</protein>
<comment type="similarity">
    <text evidence="2">Belongs to the beta-microseminoprotein family.</text>
</comment>
<evidence type="ECO:0000313" key="13">
    <source>
        <dbReference type="Proteomes" id="UP000324091"/>
    </source>
</evidence>
<evidence type="ECO:0000256" key="11">
    <source>
        <dbReference type="SAM" id="MobiDB-lite"/>
    </source>
</evidence>
<feature type="region of interest" description="Disordered" evidence="11">
    <location>
        <begin position="163"/>
        <end position="184"/>
    </location>
</feature>
<dbReference type="PANTHER" id="PTHR10500:SF4">
    <property type="entry name" value="PROSTATE-ASSOCIATED MICROSEMINOPROTEIN"/>
    <property type="match status" value="1"/>
</dbReference>
<feature type="compositionally biased region" description="Polar residues" evidence="11">
    <location>
        <begin position="169"/>
        <end position="184"/>
    </location>
</feature>
<keyword evidence="4" id="KW-0202">Cytokine</keyword>
<evidence type="ECO:0000256" key="8">
    <source>
        <dbReference type="ARBA" id="ARBA00023198"/>
    </source>
</evidence>